<comment type="caution">
    <text evidence="4">The sequence shown here is derived from an EMBL/GenBank/DDBJ whole genome shotgun (WGS) entry which is preliminary data.</text>
</comment>
<gene>
    <name evidence="4" type="primary">AVEN_85060_1</name>
    <name evidence="3" type="ORF">NPIL_161331</name>
    <name evidence="1" type="ORF">NPIL_488931</name>
    <name evidence="4" type="ORF">NPIL_556631</name>
    <name evidence="2" type="ORF">NPIL_557901</name>
</gene>
<dbReference type="EMBL" id="BMAW01087710">
    <property type="protein sequence ID" value="GFS31145.1"/>
    <property type="molecule type" value="Genomic_DNA"/>
</dbReference>
<evidence type="ECO:0000313" key="4">
    <source>
        <dbReference type="EMBL" id="GFU43741.1"/>
    </source>
</evidence>
<dbReference type="AlphaFoldDB" id="A0A8X6QSZ9"/>
<dbReference type="OrthoDB" id="6431449at2759"/>
<protein>
    <submittedName>
        <fullName evidence="4">Helitron_like_N domain-containing protein</fullName>
    </submittedName>
</protein>
<dbReference type="EMBL" id="BMAW01093774">
    <property type="protein sequence ID" value="GFS62085.1"/>
    <property type="molecule type" value="Genomic_DNA"/>
</dbReference>
<dbReference type="Proteomes" id="UP000887013">
    <property type="component" value="Unassembled WGS sequence"/>
</dbReference>
<keyword evidence="5" id="KW-1185">Reference proteome</keyword>
<evidence type="ECO:0000313" key="2">
    <source>
        <dbReference type="EMBL" id="GFS62085.1"/>
    </source>
</evidence>
<proteinExistence type="predicted"/>
<dbReference type="PANTHER" id="PTHR47642">
    <property type="entry name" value="ATP-DEPENDENT DNA HELICASE"/>
    <property type="match status" value="1"/>
</dbReference>
<evidence type="ECO:0000313" key="3">
    <source>
        <dbReference type="EMBL" id="GFT85013.1"/>
    </source>
</evidence>
<organism evidence="4 5">
    <name type="scientific">Nephila pilipes</name>
    <name type="common">Giant wood spider</name>
    <name type="synonym">Nephila maculata</name>
    <dbReference type="NCBI Taxonomy" id="299642"/>
    <lineage>
        <taxon>Eukaryota</taxon>
        <taxon>Metazoa</taxon>
        <taxon>Ecdysozoa</taxon>
        <taxon>Arthropoda</taxon>
        <taxon>Chelicerata</taxon>
        <taxon>Arachnida</taxon>
        <taxon>Araneae</taxon>
        <taxon>Araneomorphae</taxon>
        <taxon>Entelegynae</taxon>
        <taxon>Araneoidea</taxon>
        <taxon>Nephilidae</taxon>
        <taxon>Nephila</taxon>
    </lineage>
</organism>
<reference evidence="4" key="1">
    <citation type="submission" date="2020-08" db="EMBL/GenBank/DDBJ databases">
        <title>Multicomponent nature underlies the extraordinary mechanical properties of spider dragline silk.</title>
        <authorList>
            <person name="Kono N."/>
            <person name="Nakamura H."/>
            <person name="Mori M."/>
            <person name="Yoshida Y."/>
            <person name="Ohtoshi R."/>
            <person name="Malay A.D."/>
            <person name="Moran D.A.P."/>
            <person name="Tomita M."/>
            <person name="Numata K."/>
            <person name="Arakawa K."/>
        </authorList>
    </citation>
    <scope>NUCLEOTIDE SEQUENCE</scope>
</reference>
<dbReference type="PANTHER" id="PTHR47642:SF5">
    <property type="entry name" value="ATP-DEPENDENT DNA HELICASE"/>
    <property type="match status" value="1"/>
</dbReference>
<evidence type="ECO:0000313" key="5">
    <source>
        <dbReference type="Proteomes" id="UP000887013"/>
    </source>
</evidence>
<dbReference type="EMBL" id="BMAW01072848">
    <property type="protein sequence ID" value="GFT85013.1"/>
    <property type="molecule type" value="Genomic_DNA"/>
</dbReference>
<accession>A0A8X6QSZ9</accession>
<evidence type="ECO:0000313" key="1">
    <source>
        <dbReference type="EMBL" id="GFS31145.1"/>
    </source>
</evidence>
<name>A0A8X6QSZ9_NEPPI</name>
<dbReference type="InterPro" id="IPR051055">
    <property type="entry name" value="PIF1_helicase"/>
</dbReference>
<dbReference type="EMBL" id="BMAW01085616">
    <property type="protein sequence ID" value="GFU43741.1"/>
    <property type="molecule type" value="Genomic_DNA"/>
</dbReference>
<sequence>MRILKERQVSACECAYRLCHLPLSSGSRKCIFLNARLPDQRYHVVRFKDDNAIAYCANIFERYEMRPKDDKYKNLCLLEFAMNYAPYYRNQAYEPDEDIDTDADTGVPP</sequence>